<feature type="binding site" evidence="3">
    <location>
        <position position="133"/>
    </location>
    <ligand>
        <name>S-adenosyl-L-methionine</name>
        <dbReference type="ChEBI" id="CHEBI:59789"/>
    </ligand>
</feature>
<dbReference type="Proteomes" id="UP001520878">
    <property type="component" value="Unassembled WGS sequence"/>
</dbReference>
<dbReference type="EC" id="2.1.3.-" evidence="3"/>
<evidence type="ECO:0000313" key="5">
    <source>
        <dbReference type="EMBL" id="MCC2615551.1"/>
    </source>
</evidence>
<sequence length="249" mass="28227">MHQPTDALYAHPHPEVEDFRFDQRVAEVFPDMIQRSIPGYTTIIDGIGQLAARFSQPDSALYDLGCSLGGASLSMGRYVSTDGCRIIGIDNSQPMVERCRLHVEAFKTPTPVTVVCQDILDVDFEPASVIVMNFTLQFVEPEVRQDLLQRLYDALLPGGLLILSEKVNHPHPCTNDAWVDLHHEFKRRNGYSELEISQKRTALENVMRLDSLQTHLDRLTRLGFEQPSVWFQCYNFLSMMAIKGESGDE</sequence>
<evidence type="ECO:0000256" key="1">
    <source>
        <dbReference type="ARBA" id="ARBA00022679"/>
    </source>
</evidence>
<evidence type="ECO:0000256" key="2">
    <source>
        <dbReference type="ARBA" id="ARBA00022691"/>
    </source>
</evidence>
<evidence type="ECO:0000259" key="4">
    <source>
        <dbReference type="Pfam" id="PF13649"/>
    </source>
</evidence>
<evidence type="ECO:0000256" key="3">
    <source>
        <dbReference type="HAMAP-Rule" id="MF_01589"/>
    </source>
</evidence>
<comment type="function">
    <text evidence="3">Catalyzes the conversion of S-adenosyl-L-methionine (SAM) to carboxy-S-adenosyl-L-methionine (Cx-SAM).</text>
</comment>
<dbReference type="EMBL" id="JAJEWP010000001">
    <property type="protein sequence ID" value="MCC2615551.1"/>
    <property type="molecule type" value="Genomic_DNA"/>
</dbReference>
<feature type="binding site" evidence="3">
    <location>
        <position position="200"/>
    </location>
    <ligand>
        <name>S-adenosyl-L-methionine</name>
        <dbReference type="ChEBI" id="CHEBI:59789"/>
    </ligand>
</feature>
<dbReference type="InterPro" id="IPR041698">
    <property type="entry name" value="Methyltransf_25"/>
</dbReference>
<accession>A0ABS8G609</accession>
<protein>
    <recommendedName>
        <fullName evidence="3">Carboxy-S-adenosyl-L-methionine synthase</fullName>
        <shortName evidence="3">Cx-SAM synthase</shortName>
        <ecNumber evidence="3">2.1.3.-</ecNumber>
    </recommendedName>
</protein>
<feature type="domain" description="Methyltransferase" evidence="4">
    <location>
        <begin position="63"/>
        <end position="159"/>
    </location>
</feature>
<reference evidence="5 6" key="1">
    <citation type="submission" date="2021-10" db="EMBL/GenBank/DDBJ databases">
        <title>Draft genome of Aestuariibacter halophilus JC2043.</title>
        <authorList>
            <person name="Emsley S.A."/>
            <person name="Pfannmuller K.M."/>
            <person name="Ushijima B."/>
            <person name="Saw J.H."/>
            <person name="Videau P."/>
        </authorList>
    </citation>
    <scope>NUCLEOTIDE SEQUENCE [LARGE SCALE GENOMIC DNA]</scope>
    <source>
        <strain evidence="5 6">JC2043</strain>
    </source>
</reference>
<dbReference type="CDD" id="cd02440">
    <property type="entry name" value="AdoMet_MTases"/>
    <property type="match status" value="1"/>
</dbReference>
<evidence type="ECO:0000313" key="6">
    <source>
        <dbReference type="Proteomes" id="UP001520878"/>
    </source>
</evidence>
<feature type="binding site" evidence="3">
    <location>
        <begin position="65"/>
        <end position="67"/>
    </location>
    <ligand>
        <name>S-adenosyl-L-methionine</name>
        <dbReference type="ChEBI" id="CHEBI:59789"/>
    </ligand>
</feature>
<dbReference type="SUPFAM" id="SSF53335">
    <property type="entry name" value="S-adenosyl-L-methionine-dependent methyltransferases"/>
    <property type="match status" value="1"/>
</dbReference>
<dbReference type="InterPro" id="IPR005271">
    <property type="entry name" value="CmoA"/>
</dbReference>
<dbReference type="InterPro" id="IPR029063">
    <property type="entry name" value="SAM-dependent_MTases_sf"/>
</dbReference>
<dbReference type="NCBIfam" id="TIGR00740">
    <property type="entry name" value="carboxy-S-adenosyl-L-methionine synthase CmoA"/>
    <property type="match status" value="1"/>
</dbReference>
<proteinExistence type="inferred from homology"/>
<feature type="binding site" evidence="3">
    <location>
        <position position="40"/>
    </location>
    <ligand>
        <name>S-adenosyl-L-methionine</name>
        <dbReference type="ChEBI" id="CHEBI:59789"/>
    </ligand>
</feature>
<organism evidence="5 6">
    <name type="scientific">Fluctibacter halophilus</name>
    <dbReference type="NCBI Taxonomy" id="226011"/>
    <lineage>
        <taxon>Bacteria</taxon>
        <taxon>Pseudomonadati</taxon>
        <taxon>Pseudomonadota</taxon>
        <taxon>Gammaproteobacteria</taxon>
        <taxon>Alteromonadales</taxon>
        <taxon>Alteromonadaceae</taxon>
        <taxon>Fluctibacter</taxon>
    </lineage>
</organism>
<name>A0ABS8G609_9ALTE</name>
<comment type="catalytic activity">
    <reaction evidence="3">
        <text>prephenate + S-adenosyl-L-methionine = carboxy-S-adenosyl-L-methionine + 3-phenylpyruvate + H2O</text>
        <dbReference type="Rhea" id="RHEA:51692"/>
        <dbReference type="ChEBI" id="CHEBI:15377"/>
        <dbReference type="ChEBI" id="CHEBI:18005"/>
        <dbReference type="ChEBI" id="CHEBI:29934"/>
        <dbReference type="ChEBI" id="CHEBI:59789"/>
        <dbReference type="ChEBI" id="CHEBI:134278"/>
    </reaction>
</comment>
<dbReference type="Pfam" id="PF13649">
    <property type="entry name" value="Methyltransf_25"/>
    <property type="match status" value="1"/>
</dbReference>
<dbReference type="PANTHER" id="PTHR43861">
    <property type="entry name" value="TRANS-ACONITATE 2-METHYLTRANSFERASE-RELATED"/>
    <property type="match status" value="1"/>
</dbReference>
<dbReference type="NCBIfam" id="NF011995">
    <property type="entry name" value="PRK15451.1"/>
    <property type="match status" value="1"/>
</dbReference>
<keyword evidence="2 3" id="KW-0949">S-adenosyl-L-methionine</keyword>
<dbReference type="RefSeq" id="WP_229157510.1">
    <property type="nucleotide sequence ID" value="NZ_JAJEWP010000001.1"/>
</dbReference>
<dbReference type="Gene3D" id="3.40.50.150">
    <property type="entry name" value="Vaccinia Virus protein VP39"/>
    <property type="match status" value="1"/>
</dbReference>
<keyword evidence="6" id="KW-1185">Reference proteome</keyword>
<dbReference type="PANTHER" id="PTHR43861:SF2">
    <property type="entry name" value="CARBOXY-S-ADENOSYL-L-METHIONINE SYNTHASE"/>
    <property type="match status" value="1"/>
</dbReference>
<comment type="caution">
    <text evidence="5">The sequence shown here is derived from an EMBL/GenBank/DDBJ whole genome shotgun (WGS) entry which is preliminary data.</text>
</comment>
<dbReference type="HAMAP" id="MF_01589">
    <property type="entry name" value="Cx_SAM_synthase"/>
    <property type="match status" value="1"/>
</dbReference>
<dbReference type="PIRSF" id="PIRSF006325">
    <property type="entry name" value="MeTrfase_bac"/>
    <property type="match status" value="1"/>
</dbReference>
<gene>
    <name evidence="3 5" type="primary">cmoA</name>
    <name evidence="5" type="ORF">LJ739_04785</name>
</gene>
<feature type="binding site" evidence="3">
    <location>
        <begin position="90"/>
        <end position="91"/>
    </location>
    <ligand>
        <name>S-adenosyl-L-methionine</name>
        <dbReference type="ChEBI" id="CHEBI:59789"/>
    </ligand>
</feature>
<comment type="subunit">
    <text evidence="3">Homodimer.</text>
</comment>
<keyword evidence="1 3" id="KW-0808">Transferase</keyword>
<comment type="similarity">
    <text evidence="3">Belongs to the class I-like SAM-binding methyltransferase superfamily. Cx-SAM synthase family.</text>
</comment>
<feature type="binding site" evidence="3">
    <location>
        <begin position="118"/>
        <end position="119"/>
    </location>
    <ligand>
        <name>S-adenosyl-L-methionine</name>
        <dbReference type="ChEBI" id="CHEBI:59789"/>
    </ligand>
</feature>